<dbReference type="EMBL" id="ASGP02000004">
    <property type="protein sequence ID" value="KAH9511889.1"/>
    <property type="molecule type" value="Genomic_DNA"/>
</dbReference>
<dbReference type="AlphaFoldDB" id="A0A922HWS2"/>
<name>A0A922HWS2_DERFA</name>
<dbReference type="Proteomes" id="UP000790347">
    <property type="component" value="Unassembled WGS sequence"/>
</dbReference>
<keyword evidence="2" id="KW-1185">Reference proteome</keyword>
<gene>
    <name evidence="1" type="ORF">DERF_010313</name>
</gene>
<sequence length="82" mass="9505">MKSLNTEIIISEFIIKNTNHHHHHQPNGTKSLPCYGIHIHCLYIFQLDYPDIASSNQFCIYIPGKIRNSERNSKELTLNNKA</sequence>
<evidence type="ECO:0000313" key="1">
    <source>
        <dbReference type="EMBL" id="KAH9511889.1"/>
    </source>
</evidence>
<protein>
    <submittedName>
        <fullName evidence="1">Uncharacterized protein</fullName>
    </submittedName>
</protein>
<comment type="caution">
    <text evidence="1">The sequence shown here is derived from an EMBL/GenBank/DDBJ whole genome shotgun (WGS) entry which is preliminary data.</text>
</comment>
<evidence type="ECO:0000313" key="2">
    <source>
        <dbReference type="Proteomes" id="UP000790347"/>
    </source>
</evidence>
<reference evidence="1" key="2">
    <citation type="journal article" date="2022" name="Res Sq">
        <title>Comparative Genomics Reveals Insights into the Divergent Evolution of Astigmatic Mites and Household Pest Adaptations.</title>
        <authorList>
            <person name="Xiong Q."/>
            <person name="Wan A.T.-Y."/>
            <person name="Liu X.-Y."/>
            <person name="Fung C.S.-H."/>
            <person name="Xiao X."/>
            <person name="Malainual N."/>
            <person name="Hou J."/>
            <person name="Wang L."/>
            <person name="Wang M."/>
            <person name="Yang K."/>
            <person name="Cui Y."/>
            <person name="Leung E."/>
            <person name="Nong W."/>
            <person name="Shin S.-K."/>
            <person name="Au S."/>
            <person name="Jeong K.Y."/>
            <person name="Chew F.T."/>
            <person name="Hui J."/>
            <person name="Leung T.F."/>
            <person name="Tungtrongchitr A."/>
            <person name="Zhong N."/>
            <person name="Liu Z."/>
            <person name="Tsui S."/>
        </authorList>
    </citation>
    <scope>NUCLEOTIDE SEQUENCE</scope>
    <source>
        <strain evidence="1">Derf</strain>
        <tissue evidence="1">Whole organism</tissue>
    </source>
</reference>
<organism evidence="1 2">
    <name type="scientific">Dermatophagoides farinae</name>
    <name type="common">American house dust mite</name>
    <dbReference type="NCBI Taxonomy" id="6954"/>
    <lineage>
        <taxon>Eukaryota</taxon>
        <taxon>Metazoa</taxon>
        <taxon>Ecdysozoa</taxon>
        <taxon>Arthropoda</taxon>
        <taxon>Chelicerata</taxon>
        <taxon>Arachnida</taxon>
        <taxon>Acari</taxon>
        <taxon>Acariformes</taxon>
        <taxon>Sarcoptiformes</taxon>
        <taxon>Astigmata</taxon>
        <taxon>Psoroptidia</taxon>
        <taxon>Analgoidea</taxon>
        <taxon>Pyroglyphidae</taxon>
        <taxon>Dermatophagoidinae</taxon>
        <taxon>Dermatophagoides</taxon>
    </lineage>
</organism>
<accession>A0A922HWS2</accession>
<reference evidence="1" key="1">
    <citation type="submission" date="2013-05" db="EMBL/GenBank/DDBJ databases">
        <authorList>
            <person name="Yim A.K.Y."/>
            <person name="Chan T.F."/>
            <person name="Ji K.M."/>
            <person name="Liu X.Y."/>
            <person name="Zhou J.W."/>
            <person name="Li R.Q."/>
            <person name="Yang K.Y."/>
            <person name="Li J."/>
            <person name="Li M."/>
            <person name="Law P.T.W."/>
            <person name="Wu Y.L."/>
            <person name="Cai Z.L."/>
            <person name="Qin H."/>
            <person name="Bao Y."/>
            <person name="Leung R.K.K."/>
            <person name="Ng P.K.S."/>
            <person name="Zou J."/>
            <person name="Zhong X.J."/>
            <person name="Ran P.X."/>
            <person name="Zhong N.S."/>
            <person name="Liu Z.G."/>
            <person name="Tsui S.K.W."/>
        </authorList>
    </citation>
    <scope>NUCLEOTIDE SEQUENCE</scope>
    <source>
        <strain evidence="1">Derf</strain>
        <tissue evidence="1">Whole organism</tissue>
    </source>
</reference>
<proteinExistence type="predicted"/>